<protein>
    <submittedName>
        <fullName evidence="1">Uncharacterized protein</fullName>
    </submittedName>
</protein>
<dbReference type="AlphaFoldDB" id="A0A8J2J8R4"/>
<evidence type="ECO:0000313" key="1">
    <source>
        <dbReference type="EMBL" id="CAG7702941.1"/>
    </source>
</evidence>
<feature type="non-terminal residue" evidence="1">
    <location>
        <position position="160"/>
    </location>
</feature>
<evidence type="ECO:0000313" key="2">
    <source>
        <dbReference type="Proteomes" id="UP000708208"/>
    </source>
</evidence>
<sequence>DPDNEDIGESIQELAVDSEGRPCFQPLDRQNLRSLFDITQMDGNFANVTAEFCPMWPKSKQCLLDHLNSDKCNEENKQEAKNSVSLSSEIVLSELLCNPITPNYLFHLMKNTSEEGLWNCFNREDFEGILVECSALTVDKNGKAAPFHSLSLFFDCAKPG</sequence>
<accession>A0A8J2J8R4</accession>
<dbReference type="EMBL" id="CAJVCH010027750">
    <property type="protein sequence ID" value="CAG7702941.1"/>
    <property type="molecule type" value="Genomic_DNA"/>
</dbReference>
<gene>
    <name evidence="1" type="ORF">AFUS01_LOCUS4456</name>
</gene>
<reference evidence="1" key="1">
    <citation type="submission" date="2021-06" db="EMBL/GenBank/DDBJ databases">
        <authorList>
            <person name="Hodson N. C."/>
            <person name="Mongue J. A."/>
            <person name="Jaron S. K."/>
        </authorList>
    </citation>
    <scope>NUCLEOTIDE SEQUENCE</scope>
</reference>
<organism evidence="1 2">
    <name type="scientific">Allacma fusca</name>
    <dbReference type="NCBI Taxonomy" id="39272"/>
    <lineage>
        <taxon>Eukaryota</taxon>
        <taxon>Metazoa</taxon>
        <taxon>Ecdysozoa</taxon>
        <taxon>Arthropoda</taxon>
        <taxon>Hexapoda</taxon>
        <taxon>Collembola</taxon>
        <taxon>Symphypleona</taxon>
        <taxon>Sminthuridae</taxon>
        <taxon>Allacma</taxon>
    </lineage>
</organism>
<feature type="non-terminal residue" evidence="1">
    <location>
        <position position="1"/>
    </location>
</feature>
<dbReference type="Proteomes" id="UP000708208">
    <property type="component" value="Unassembled WGS sequence"/>
</dbReference>
<proteinExistence type="predicted"/>
<keyword evidence="2" id="KW-1185">Reference proteome</keyword>
<name>A0A8J2J8R4_9HEXA</name>
<comment type="caution">
    <text evidence="1">The sequence shown here is derived from an EMBL/GenBank/DDBJ whole genome shotgun (WGS) entry which is preliminary data.</text>
</comment>